<evidence type="ECO:0000313" key="3">
    <source>
        <dbReference type="EMBL" id="CAF3786770.1"/>
    </source>
</evidence>
<dbReference type="EMBL" id="CAJNOQ010007444">
    <property type="protein sequence ID" value="CAF1168755.1"/>
    <property type="molecule type" value="Genomic_DNA"/>
</dbReference>
<keyword evidence="5" id="KW-1185">Reference proteome</keyword>
<sequence length="167" mass="19560">MHAFSRSLFKMEIKKEIRHVTIKTFSILLNCNCFDTAIKLFKTITMRYGDPNAVHSQDCIEPFMQVIDVLQFDIDKCLIDDIILNDNDKIELDTVDELLHSSDSIIHQSPFNIEMRKQVSIMNDILDKCKKSENIRRSKFEVTVIFATWSSYTSLDAKFHADHDYYL</sequence>
<dbReference type="EMBL" id="CAJOBC010007443">
    <property type="protein sequence ID" value="CAF3932454.1"/>
    <property type="molecule type" value="Genomic_DNA"/>
</dbReference>
<comment type="caution">
    <text evidence="2">The sequence shown here is derived from an EMBL/GenBank/DDBJ whole genome shotgun (WGS) entry which is preliminary data.</text>
</comment>
<dbReference type="AlphaFoldDB" id="A0A814U2P8"/>
<dbReference type="Proteomes" id="UP000682733">
    <property type="component" value="Unassembled WGS sequence"/>
</dbReference>
<dbReference type="Proteomes" id="UP000663829">
    <property type="component" value="Unassembled WGS sequence"/>
</dbReference>
<reference evidence="2" key="1">
    <citation type="submission" date="2021-02" db="EMBL/GenBank/DDBJ databases">
        <authorList>
            <person name="Nowell W R."/>
        </authorList>
    </citation>
    <scope>NUCLEOTIDE SEQUENCE</scope>
</reference>
<dbReference type="Proteomes" id="UP000681722">
    <property type="component" value="Unassembled WGS sequence"/>
</dbReference>
<evidence type="ECO:0000313" key="2">
    <source>
        <dbReference type="EMBL" id="CAF1168755.1"/>
    </source>
</evidence>
<organism evidence="2 5">
    <name type="scientific">Didymodactylos carnosus</name>
    <dbReference type="NCBI Taxonomy" id="1234261"/>
    <lineage>
        <taxon>Eukaryota</taxon>
        <taxon>Metazoa</taxon>
        <taxon>Spiralia</taxon>
        <taxon>Gnathifera</taxon>
        <taxon>Rotifera</taxon>
        <taxon>Eurotatoria</taxon>
        <taxon>Bdelloidea</taxon>
        <taxon>Philodinida</taxon>
        <taxon>Philodinidae</taxon>
        <taxon>Didymodactylos</taxon>
    </lineage>
</organism>
<proteinExistence type="predicted"/>
<evidence type="ECO:0000313" key="1">
    <source>
        <dbReference type="EMBL" id="CAF1017673.1"/>
    </source>
</evidence>
<dbReference type="Proteomes" id="UP000677228">
    <property type="component" value="Unassembled WGS sequence"/>
</dbReference>
<evidence type="ECO:0000313" key="4">
    <source>
        <dbReference type="EMBL" id="CAF3932454.1"/>
    </source>
</evidence>
<evidence type="ECO:0000313" key="5">
    <source>
        <dbReference type="Proteomes" id="UP000663829"/>
    </source>
</evidence>
<accession>A0A814U2P8</accession>
<name>A0A814U2P8_9BILA</name>
<dbReference type="EMBL" id="CAJOBA010006902">
    <property type="protein sequence ID" value="CAF3786770.1"/>
    <property type="molecule type" value="Genomic_DNA"/>
</dbReference>
<dbReference type="EMBL" id="CAJNOK010006893">
    <property type="protein sequence ID" value="CAF1017673.1"/>
    <property type="molecule type" value="Genomic_DNA"/>
</dbReference>
<gene>
    <name evidence="2" type="ORF">GPM918_LOCUS22067</name>
    <name evidence="1" type="ORF">OVA965_LOCUS15365</name>
    <name evidence="4" type="ORF">SRO942_LOCUS22063</name>
    <name evidence="3" type="ORF">TMI583_LOCUS15371</name>
</gene>
<protein>
    <submittedName>
        <fullName evidence="2">Uncharacterized protein</fullName>
    </submittedName>
</protein>